<dbReference type="eggNOG" id="arCOG07569">
    <property type="taxonomic scope" value="Archaea"/>
</dbReference>
<dbReference type="RefSeq" id="WP_021779887.1">
    <property type="nucleotide sequence ID" value="NZ_BATA01000014.1"/>
</dbReference>
<dbReference type="InterPro" id="IPR055944">
    <property type="entry name" value="DUF7522"/>
</dbReference>
<proteinExistence type="predicted"/>
<keyword evidence="2" id="KW-1185">Reference proteome</keyword>
<comment type="caution">
    <text evidence="1">The sequence shown here is derived from an EMBL/GenBank/DDBJ whole genome shotgun (WGS) entry which is preliminary data.</text>
</comment>
<name>U3A346_9EURY</name>
<dbReference type="EMBL" id="BATA01000014">
    <property type="protein sequence ID" value="GAD52074.1"/>
    <property type="molecule type" value="Genomic_DNA"/>
</dbReference>
<evidence type="ECO:0000313" key="1">
    <source>
        <dbReference type="EMBL" id="GAD52074.1"/>
    </source>
</evidence>
<evidence type="ECO:0000313" key="2">
    <source>
        <dbReference type="Proteomes" id="UP000016986"/>
    </source>
</evidence>
<reference evidence="1 2" key="1">
    <citation type="submission" date="2013-09" db="EMBL/GenBank/DDBJ databases">
        <title>Whole genome sequencing of Halarchaeum acidiphilum strain MH1-52-1.</title>
        <authorList>
            <person name="Shimane Y."/>
            <person name="Minegishi H."/>
            <person name="Nishi S."/>
            <person name="Echigo A."/>
            <person name="Shuto A."/>
            <person name="Konishi M."/>
            <person name="Ito T."/>
            <person name="Ohkuma M."/>
            <person name="Ohta Y."/>
            <person name="Nagano Y."/>
            <person name="Tsubouchi T."/>
            <person name="Mori K."/>
            <person name="Usui K."/>
            <person name="Kamekura M."/>
            <person name="Usami R."/>
            <person name="Takaki Y."/>
            <person name="Hatada Y."/>
        </authorList>
    </citation>
    <scope>NUCLEOTIDE SEQUENCE [LARGE SCALE GENOMIC DNA]</scope>
    <source>
        <strain evidence="1 2">JCM 16109</strain>
    </source>
</reference>
<dbReference type="AlphaFoldDB" id="U3A346"/>
<dbReference type="Proteomes" id="UP000016986">
    <property type="component" value="Unassembled WGS sequence"/>
</dbReference>
<gene>
    <name evidence="1" type="ORF">MBEHAL_0834</name>
</gene>
<dbReference type="OrthoDB" id="256252at2157"/>
<accession>U3A346</accession>
<organism evidence="1 2">
    <name type="scientific">Halarchaeum acidiphilum MH1-52-1</name>
    <dbReference type="NCBI Taxonomy" id="1261545"/>
    <lineage>
        <taxon>Archaea</taxon>
        <taxon>Methanobacteriati</taxon>
        <taxon>Methanobacteriota</taxon>
        <taxon>Stenosarchaea group</taxon>
        <taxon>Halobacteria</taxon>
        <taxon>Halobacteriales</taxon>
        <taxon>Halobacteriaceae</taxon>
    </lineage>
</organism>
<dbReference type="Pfam" id="PF24366">
    <property type="entry name" value="DUF7522"/>
    <property type="match status" value="1"/>
</dbReference>
<sequence>MSDPPTEALTSACRSAIGDSLRSVVHFTDEGYERVYLREDLDAAADLECFVENERTGFERRDTSRGSELGAYEYTIHGYENGALTRVVGDDAGVFVTTDPLSASRFEEVAVAVRDVLNGRA</sequence>
<protein>
    <submittedName>
        <fullName evidence="1">Hypotheical protein</fullName>
    </submittedName>
</protein>